<accession>A0A382IWF6</accession>
<dbReference type="Gene3D" id="3.40.50.300">
    <property type="entry name" value="P-loop containing nucleotide triphosphate hydrolases"/>
    <property type="match status" value="1"/>
</dbReference>
<sequence length="105" mass="11379">MSESAILQVQNLTKTYLSGERSLTVVKDVSFHVEEGKTCSIIGPSGSGKTTLLGLCAGLDRSSSGSVTLNHIPLDELDEDQRAHIRNQFVGFVFQNFQLIPTLNA</sequence>
<gene>
    <name evidence="2" type="ORF">METZ01_LOCUS256579</name>
</gene>
<evidence type="ECO:0000259" key="1">
    <source>
        <dbReference type="Pfam" id="PF00005"/>
    </source>
</evidence>
<protein>
    <recommendedName>
        <fullName evidence="1">ABC transporter domain-containing protein</fullName>
    </recommendedName>
</protein>
<organism evidence="2">
    <name type="scientific">marine metagenome</name>
    <dbReference type="NCBI Taxonomy" id="408172"/>
    <lineage>
        <taxon>unclassified sequences</taxon>
        <taxon>metagenomes</taxon>
        <taxon>ecological metagenomes</taxon>
    </lineage>
</organism>
<evidence type="ECO:0000313" key="2">
    <source>
        <dbReference type="EMBL" id="SVC03725.1"/>
    </source>
</evidence>
<dbReference type="GO" id="GO:0005886">
    <property type="term" value="C:plasma membrane"/>
    <property type="evidence" value="ECO:0007669"/>
    <property type="project" value="TreeGrafter"/>
</dbReference>
<dbReference type="PANTHER" id="PTHR24220">
    <property type="entry name" value="IMPORT ATP-BINDING PROTEIN"/>
    <property type="match status" value="1"/>
</dbReference>
<dbReference type="EMBL" id="UINC01069951">
    <property type="protein sequence ID" value="SVC03725.1"/>
    <property type="molecule type" value="Genomic_DNA"/>
</dbReference>
<feature type="domain" description="ABC transporter" evidence="1">
    <location>
        <begin position="26"/>
        <end position="103"/>
    </location>
</feature>
<dbReference type="AlphaFoldDB" id="A0A382IWF6"/>
<dbReference type="PANTHER" id="PTHR24220:SF86">
    <property type="entry name" value="ABC TRANSPORTER ABCH.1"/>
    <property type="match status" value="1"/>
</dbReference>
<dbReference type="InterPro" id="IPR003439">
    <property type="entry name" value="ABC_transporter-like_ATP-bd"/>
</dbReference>
<dbReference type="Pfam" id="PF00005">
    <property type="entry name" value="ABC_tran"/>
    <property type="match status" value="1"/>
</dbReference>
<proteinExistence type="predicted"/>
<name>A0A382IWF6_9ZZZZ</name>
<dbReference type="InterPro" id="IPR015854">
    <property type="entry name" value="ABC_transpr_LolD-like"/>
</dbReference>
<reference evidence="2" key="1">
    <citation type="submission" date="2018-05" db="EMBL/GenBank/DDBJ databases">
        <authorList>
            <person name="Lanie J.A."/>
            <person name="Ng W.-L."/>
            <person name="Kazmierczak K.M."/>
            <person name="Andrzejewski T.M."/>
            <person name="Davidsen T.M."/>
            <person name="Wayne K.J."/>
            <person name="Tettelin H."/>
            <person name="Glass J.I."/>
            <person name="Rusch D."/>
            <person name="Podicherti R."/>
            <person name="Tsui H.-C.T."/>
            <person name="Winkler M.E."/>
        </authorList>
    </citation>
    <scope>NUCLEOTIDE SEQUENCE</scope>
</reference>
<feature type="non-terminal residue" evidence="2">
    <location>
        <position position="105"/>
    </location>
</feature>
<dbReference type="GO" id="GO:0022857">
    <property type="term" value="F:transmembrane transporter activity"/>
    <property type="evidence" value="ECO:0007669"/>
    <property type="project" value="TreeGrafter"/>
</dbReference>
<dbReference type="GO" id="GO:0016887">
    <property type="term" value="F:ATP hydrolysis activity"/>
    <property type="evidence" value="ECO:0007669"/>
    <property type="project" value="InterPro"/>
</dbReference>
<dbReference type="SUPFAM" id="SSF52540">
    <property type="entry name" value="P-loop containing nucleoside triphosphate hydrolases"/>
    <property type="match status" value="1"/>
</dbReference>
<dbReference type="InterPro" id="IPR027417">
    <property type="entry name" value="P-loop_NTPase"/>
</dbReference>
<dbReference type="GO" id="GO:0005524">
    <property type="term" value="F:ATP binding"/>
    <property type="evidence" value="ECO:0007669"/>
    <property type="project" value="InterPro"/>
</dbReference>